<evidence type="ECO:0008006" key="3">
    <source>
        <dbReference type="Google" id="ProtNLM"/>
    </source>
</evidence>
<dbReference type="OrthoDB" id="7877160at2"/>
<dbReference type="InterPro" id="IPR011050">
    <property type="entry name" value="Pectin_lyase_fold/virulence"/>
</dbReference>
<dbReference type="RefSeq" id="WP_107325723.1">
    <property type="nucleotide sequence ID" value="NZ_NHSP01000060.1"/>
</dbReference>
<dbReference type="Gene3D" id="2.160.20.10">
    <property type="entry name" value="Single-stranded right-handed beta-helix, Pectin lyase-like"/>
    <property type="match status" value="1"/>
</dbReference>
<organism evidence="1 2">
    <name type="scientific">Phaeovulum veldkampii DSM 11550</name>
    <dbReference type="NCBI Taxonomy" id="1185920"/>
    <lineage>
        <taxon>Bacteria</taxon>
        <taxon>Pseudomonadati</taxon>
        <taxon>Pseudomonadota</taxon>
        <taxon>Alphaproteobacteria</taxon>
        <taxon>Rhodobacterales</taxon>
        <taxon>Paracoccaceae</taxon>
        <taxon>Phaeovulum</taxon>
    </lineage>
</organism>
<keyword evidence="2" id="KW-1185">Reference proteome</keyword>
<comment type="caution">
    <text evidence="1">The sequence shown here is derived from an EMBL/GenBank/DDBJ whole genome shotgun (WGS) entry which is preliminary data.</text>
</comment>
<sequence length="656" mass="70295">MQTYTPLEHRPGDTPQLFDLEGGLPTQGPFGKIVRLTASEEVTGLTPVPIEADERYAFRATYRRASDSPDPANDAISCGLDWLAADKSLLSRTTIDTQTGLRVADGRREIRASVVAEANGPARIVAPTGARYAQPWLKTFGTGHATDVEVLSLERLPFVSVPVARTFYVTMDGQDINEGTSLTSPLATISEGLARAAALGQSAVVIVQPGEYTVPPETVIPANCALYGYDLRVTKLRLPIGQEENNMFLLSNGCKARGFTFTGLRHEPYTLAGGPPRKGWAFVFKPGEIITRSPYIADCSQLHSFTQDQLVLPIDKAAGNPLMPRGGGNLLADGSVLAPSSPLRSVVVDSFTAINPNGVGYAITRNAFVQLVSVFTNWSRVGLWAHDGGQVTVANSNNTFGDYAFAATGFRRAIRIEGVADKSLIRTYPAAANTITSQTEAIVTALMTTRYPTLPNWNGLSADQKALAERDTRTLLRSLAGDLRAGQDRGAQFFAKGLFDWNADYAFSIALVPLFLASWEQVRVELAARITDPGAQTMIAALIALISDVVAAPEAYRTGFPSVIEATGQQFSYAGSGVNYNALPYAQRGTGRAPDPSSAILKSGGGRIYATFSTETGDTYLGEDLRVDFERNTIEGQAFSRGVQNIALPLIIGLGA</sequence>
<accession>A0A2T4JFQ3</accession>
<gene>
    <name evidence="1" type="ORF">C5F46_12725</name>
</gene>
<protein>
    <recommendedName>
        <fullName evidence="3">DUF1565 domain-containing protein</fullName>
    </recommendedName>
</protein>
<proteinExistence type="predicted"/>
<dbReference type="SUPFAM" id="SSF51126">
    <property type="entry name" value="Pectin lyase-like"/>
    <property type="match status" value="1"/>
</dbReference>
<evidence type="ECO:0000313" key="1">
    <source>
        <dbReference type="EMBL" id="PTE16731.1"/>
    </source>
</evidence>
<dbReference type="AlphaFoldDB" id="A0A2T4JFQ3"/>
<dbReference type="Proteomes" id="UP000241899">
    <property type="component" value="Unassembled WGS sequence"/>
</dbReference>
<evidence type="ECO:0000313" key="2">
    <source>
        <dbReference type="Proteomes" id="UP000241899"/>
    </source>
</evidence>
<dbReference type="EMBL" id="PZKF01000034">
    <property type="protein sequence ID" value="PTE16731.1"/>
    <property type="molecule type" value="Genomic_DNA"/>
</dbReference>
<name>A0A2T4JFQ3_9RHOB</name>
<dbReference type="InterPro" id="IPR012334">
    <property type="entry name" value="Pectin_lyas_fold"/>
</dbReference>
<reference evidence="1 2" key="1">
    <citation type="submission" date="2018-03" db="EMBL/GenBank/DDBJ databases">
        <title>Rhodobacter veldkampii.</title>
        <authorList>
            <person name="Meyer T.E."/>
            <person name="Miller S."/>
            <person name="Lodha T."/>
            <person name="Gandham S."/>
            <person name="Chintalapati S."/>
            <person name="Chintalapati V.R."/>
        </authorList>
    </citation>
    <scope>NUCLEOTIDE SEQUENCE [LARGE SCALE GENOMIC DNA]</scope>
    <source>
        <strain evidence="1 2">DSM 11550</strain>
    </source>
</reference>